<dbReference type="RefSeq" id="XP_006695035.1">
    <property type="nucleotide sequence ID" value="XM_006694972.1"/>
</dbReference>
<evidence type="ECO:0000313" key="7">
    <source>
        <dbReference type="Proteomes" id="UP000008066"/>
    </source>
</evidence>
<evidence type="ECO:0000256" key="1">
    <source>
        <dbReference type="ARBA" id="ARBA00007905"/>
    </source>
</evidence>
<feature type="region of interest" description="Disordered" evidence="4">
    <location>
        <begin position="258"/>
        <end position="283"/>
    </location>
</feature>
<evidence type="ECO:0000256" key="3">
    <source>
        <dbReference type="ARBA" id="ARBA00023002"/>
    </source>
</evidence>
<proteinExistence type="inferred from homology"/>
<dbReference type="Pfam" id="PF00248">
    <property type="entry name" value="Aldo_ket_red"/>
    <property type="match status" value="1"/>
</dbReference>
<protein>
    <submittedName>
        <fullName evidence="6">Putative aryl-alcohol protein</fullName>
    </submittedName>
</protein>
<sequence>MAPPLPPRLQESISSTKCEYRRLGNSGLIISVPIVGCMSFGDPRTLDWSIPEDEALPLLKAAYDRGLNTWDTANMYGNGASEVIVGKALKHYNIPRSKVVIMTKCFWPVGEDPELKAWMYRDSVENSKDYVNHFGLSRTAIFNQVEASLKRLQTDYIDLLQIHRFDPHTPIEETMKALHDLVQSGKVRYIGASSMWATQFARMQFVAEKNGWTKFISMQNYYNLLYREEEREMNRFCNDTGVGLIPWAPLCRGHLARPPEQYGSTKRSKGEKETQPGAHGTVEPDLSIIRRVQEIAEKRGWPMSHVALAWINKRVTSPIIGFSSVERMEEALAARGKVLTDEEERYLEELYQPKPVWGHG</sequence>
<dbReference type="InterPro" id="IPR050523">
    <property type="entry name" value="AKR_Detox_Biosynth"/>
</dbReference>
<dbReference type="InterPro" id="IPR036812">
    <property type="entry name" value="NAD(P)_OxRdtase_dom_sf"/>
</dbReference>
<reference evidence="6 7" key="1">
    <citation type="journal article" date="2011" name="Cell">
        <title>Insight into structure and assembly of the nuclear pore complex by utilizing the genome of a eukaryotic thermophile.</title>
        <authorList>
            <person name="Amlacher S."/>
            <person name="Sarges P."/>
            <person name="Flemming D."/>
            <person name="van Noort V."/>
            <person name="Kunze R."/>
            <person name="Devos D.P."/>
            <person name="Arumugam M."/>
            <person name="Bork P."/>
            <person name="Hurt E."/>
        </authorList>
    </citation>
    <scope>NUCLEOTIDE SEQUENCE [LARGE SCALE GENOMIC DNA]</scope>
    <source>
        <strain evidence="7">DSM 1495 / CBS 144.50 / IMI 039719</strain>
    </source>
</reference>
<dbReference type="CDD" id="cd19079">
    <property type="entry name" value="AKR_EcYajO-like"/>
    <property type="match status" value="1"/>
</dbReference>
<keyword evidence="2" id="KW-0521">NADP</keyword>
<evidence type="ECO:0000256" key="2">
    <source>
        <dbReference type="ARBA" id="ARBA00022857"/>
    </source>
</evidence>
<keyword evidence="7" id="KW-1185">Reference proteome</keyword>
<dbReference type="OMA" id="WGQIGRL"/>
<comment type="similarity">
    <text evidence="1">Belongs to the aldo/keto reductase family.</text>
</comment>
<dbReference type="STRING" id="759272.G0S9N9"/>
<evidence type="ECO:0000259" key="5">
    <source>
        <dbReference type="Pfam" id="PF00248"/>
    </source>
</evidence>
<accession>G0S9N9</accession>
<dbReference type="eggNOG" id="KOG1575">
    <property type="taxonomic scope" value="Eukaryota"/>
</dbReference>
<dbReference type="Gene3D" id="3.20.20.100">
    <property type="entry name" value="NADP-dependent oxidoreductase domain"/>
    <property type="match status" value="1"/>
</dbReference>
<dbReference type="SUPFAM" id="SSF51430">
    <property type="entry name" value="NAD(P)-linked oxidoreductase"/>
    <property type="match status" value="1"/>
</dbReference>
<dbReference type="OrthoDB" id="1720422at2759"/>
<dbReference type="GO" id="GO:0005829">
    <property type="term" value="C:cytosol"/>
    <property type="evidence" value="ECO:0007669"/>
    <property type="project" value="UniProtKB-ARBA"/>
</dbReference>
<dbReference type="PANTHER" id="PTHR43364">
    <property type="entry name" value="NADH-SPECIFIC METHYLGLYOXAL REDUCTASE-RELATED"/>
    <property type="match status" value="1"/>
</dbReference>
<organism evidence="7">
    <name type="scientific">Chaetomium thermophilum (strain DSM 1495 / CBS 144.50 / IMI 039719)</name>
    <name type="common">Thermochaetoides thermophila</name>
    <dbReference type="NCBI Taxonomy" id="759272"/>
    <lineage>
        <taxon>Eukaryota</taxon>
        <taxon>Fungi</taxon>
        <taxon>Dikarya</taxon>
        <taxon>Ascomycota</taxon>
        <taxon>Pezizomycotina</taxon>
        <taxon>Sordariomycetes</taxon>
        <taxon>Sordariomycetidae</taxon>
        <taxon>Sordariales</taxon>
        <taxon>Chaetomiaceae</taxon>
        <taxon>Thermochaetoides</taxon>
    </lineage>
</organism>
<evidence type="ECO:0000313" key="6">
    <source>
        <dbReference type="EMBL" id="EGS20150.1"/>
    </source>
</evidence>
<gene>
    <name evidence="6" type="ORF">CTHT_0046570</name>
</gene>
<evidence type="ECO:0000256" key="4">
    <source>
        <dbReference type="SAM" id="MobiDB-lite"/>
    </source>
</evidence>
<keyword evidence="3" id="KW-0560">Oxidoreductase</keyword>
<dbReference type="PANTHER" id="PTHR43364:SF9">
    <property type="entry name" value="OXIDOREDUCTASE"/>
    <property type="match status" value="1"/>
</dbReference>
<dbReference type="EMBL" id="GL988043">
    <property type="protein sequence ID" value="EGS20150.1"/>
    <property type="molecule type" value="Genomic_DNA"/>
</dbReference>
<dbReference type="Proteomes" id="UP000008066">
    <property type="component" value="Unassembled WGS sequence"/>
</dbReference>
<dbReference type="GeneID" id="18258695"/>
<dbReference type="GO" id="GO:0016491">
    <property type="term" value="F:oxidoreductase activity"/>
    <property type="evidence" value="ECO:0007669"/>
    <property type="project" value="UniProtKB-KW"/>
</dbReference>
<feature type="domain" description="NADP-dependent oxidoreductase" evidence="5">
    <location>
        <begin position="35"/>
        <end position="351"/>
    </location>
</feature>
<dbReference type="InterPro" id="IPR023210">
    <property type="entry name" value="NADP_OxRdtase_dom"/>
</dbReference>
<dbReference type="FunFam" id="3.20.20.100:FF:000004">
    <property type="entry name" value="Oxidoreductase, aldo/keto reductase"/>
    <property type="match status" value="1"/>
</dbReference>
<dbReference type="HOGENOM" id="CLU_023205_2_0_1"/>
<dbReference type="AlphaFoldDB" id="G0S9N9"/>
<name>G0S9N9_CHATD</name>
<dbReference type="KEGG" id="cthr:CTHT_0046570"/>